<gene>
    <name evidence="6" type="ORF">GT347_15015</name>
</gene>
<evidence type="ECO:0000256" key="3">
    <source>
        <dbReference type="ARBA" id="ARBA00022764"/>
    </source>
</evidence>
<dbReference type="SMART" id="SM00858">
    <property type="entry name" value="SAF"/>
    <property type="match status" value="1"/>
</dbReference>
<dbReference type="InterPro" id="IPR039246">
    <property type="entry name" value="Flagellar_FlgA"/>
</dbReference>
<dbReference type="InterPro" id="IPR017585">
    <property type="entry name" value="SAF_FlgA"/>
</dbReference>
<comment type="subcellular location">
    <subcellularLocation>
        <location evidence="1">Periplasm</location>
    </subcellularLocation>
</comment>
<feature type="signal peptide" evidence="4">
    <location>
        <begin position="1"/>
        <end position="30"/>
    </location>
</feature>
<dbReference type="AlphaFoldDB" id="A0A857J7W8"/>
<dbReference type="InterPro" id="IPR013974">
    <property type="entry name" value="SAF"/>
</dbReference>
<dbReference type="EMBL" id="CP047650">
    <property type="protein sequence ID" value="QHI99171.1"/>
    <property type="molecule type" value="Genomic_DNA"/>
</dbReference>
<name>A0A857J7W8_9BURK</name>
<dbReference type="Gene3D" id="2.30.30.760">
    <property type="match status" value="1"/>
</dbReference>
<proteinExistence type="predicted"/>
<sequence length="353" mass="37399">MLRHHRALHALPAALAGLLLLAAWPAPGRAAQAVASLELRPEASVTRAEVRLTDVALIRTSSLPLLQRLMALPIGQVAVNGEASVLERARVSRWIRSQQGLAQTALAWSGPEAVQVRLALHTVSGARIAAAARGQLQQQLQEQPLRAEIELAQPPRDVQAPGQDIQLRPRPTELPLSLPLAAQGGNRAAGMPTRRTVWVELWADERFLRLVPVVFDVHLYGTGLLAARDLGAGEELAPDPAAAGQAAVHEVEWSGRMSAPLPAALRPDTAALRLRRPVAAGRPLTQSDVEAVPAVRQGSFVRLLTGQGPVALESRAEVLDDAAPGQAVRVRLPGAATSLKARVTGPGAVELAE</sequence>
<dbReference type="GO" id="GO:0044780">
    <property type="term" value="P:bacterial-type flagellum assembly"/>
    <property type="evidence" value="ECO:0007669"/>
    <property type="project" value="InterPro"/>
</dbReference>
<evidence type="ECO:0000313" key="7">
    <source>
        <dbReference type="Proteomes" id="UP000464787"/>
    </source>
</evidence>
<feature type="domain" description="SAF" evidence="5">
    <location>
        <begin position="221"/>
        <end position="290"/>
    </location>
</feature>
<reference evidence="6 7" key="1">
    <citation type="submission" date="2020-01" db="EMBL/GenBank/DDBJ databases">
        <title>Genome sequencing of strain KACC 21265.</title>
        <authorList>
            <person name="Heo J."/>
            <person name="Kim S.-J."/>
            <person name="Kim J.-S."/>
            <person name="Hong S.-B."/>
            <person name="Kwon S.-W."/>
        </authorList>
    </citation>
    <scope>NUCLEOTIDE SEQUENCE [LARGE SCALE GENOMIC DNA]</scope>
    <source>
        <strain evidence="6 7">KACC 21265</strain>
    </source>
</reference>
<evidence type="ECO:0000313" key="6">
    <source>
        <dbReference type="EMBL" id="QHI99171.1"/>
    </source>
</evidence>
<evidence type="ECO:0000256" key="4">
    <source>
        <dbReference type="SAM" id="SignalP"/>
    </source>
</evidence>
<dbReference type="KEGG" id="xyk:GT347_15015"/>
<organism evidence="6 7">
    <name type="scientific">Xylophilus rhododendri</name>
    <dbReference type="NCBI Taxonomy" id="2697032"/>
    <lineage>
        <taxon>Bacteria</taxon>
        <taxon>Pseudomonadati</taxon>
        <taxon>Pseudomonadota</taxon>
        <taxon>Betaproteobacteria</taxon>
        <taxon>Burkholderiales</taxon>
        <taxon>Xylophilus</taxon>
    </lineage>
</organism>
<accession>A0A857J7W8</accession>
<protein>
    <recommendedName>
        <fullName evidence="5">SAF domain-containing protein</fullName>
    </recommendedName>
</protein>
<evidence type="ECO:0000256" key="1">
    <source>
        <dbReference type="ARBA" id="ARBA00004418"/>
    </source>
</evidence>
<dbReference type="PANTHER" id="PTHR36307:SF1">
    <property type="entry name" value="FLAGELLA BASAL BODY P-RING FORMATION PROTEIN FLGA"/>
    <property type="match status" value="1"/>
</dbReference>
<keyword evidence="7" id="KW-1185">Reference proteome</keyword>
<keyword evidence="2 4" id="KW-0732">Signal</keyword>
<dbReference type="RefSeq" id="WP_160552952.1">
    <property type="nucleotide sequence ID" value="NZ_CP047650.1"/>
</dbReference>
<feature type="chain" id="PRO_5032397752" description="SAF domain-containing protein" evidence="4">
    <location>
        <begin position="31"/>
        <end position="353"/>
    </location>
</feature>
<dbReference type="Proteomes" id="UP000464787">
    <property type="component" value="Chromosome"/>
</dbReference>
<evidence type="ECO:0000256" key="2">
    <source>
        <dbReference type="ARBA" id="ARBA00022729"/>
    </source>
</evidence>
<dbReference type="GO" id="GO:0042597">
    <property type="term" value="C:periplasmic space"/>
    <property type="evidence" value="ECO:0007669"/>
    <property type="project" value="UniProtKB-SubCell"/>
</dbReference>
<dbReference type="Pfam" id="PF13144">
    <property type="entry name" value="ChapFlgA"/>
    <property type="match status" value="1"/>
</dbReference>
<dbReference type="PANTHER" id="PTHR36307">
    <property type="entry name" value="FLAGELLA BASAL BODY P-RING FORMATION PROTEIN FLGA"/>
    <property type="match status" value="1"/>
</dbReference>
<keyword evidence="3" id="KW-0574">Periplasm</keyword>
<evidence type="ECO:0000259" key="5">
    <source>
        <dbReference type="SMART" id="SM00858"/>
    </source>
</evidence>